<gene>
    <name evidence="2" type="ORF">P3H78_33235</name>
</gene>
<feature type="non-terminal residue" evidence="2">
    <location>
        <position position="1"/>
    </location>
</feature>
<protein>
    <recommendedName>
        <fullName evidence="4">Tetratricopeptide repeat protein</fullName>
    </recommendedName>
</protein>
<comment type="caution">
    <text evidence="2">The sequence shown here is derived from an EMBL/GenBank/DDBJ whole genome shotgun (WGS) entry which is preliminary data.</text>
</comment>
<reference evidence="2 3" key="1">
    <citation type="submission" date="2023-03" db="EMBL/GenBank/DDBJ databases">
        <title>Draft genome sequence of Streptomyces sp. K1PA1 isolated from peat swamp forest in Thailand.</title>
        <authorList>
            <person name="Klaysubun C."/>
            <person name="Duangmal K."/>
        </authorList>
    </citation>
    <scope>NUCLEOTIDE SEQUENCE [LARGE SCALE GENOMIC DNA]</scope>
    <source>
        <strain evidence="2 3">K1PA1</strain>
    </source>
</reference>
<evidence type="ECO:0008006" key="4">
    <source>
        <dbReference type="Google" id="ProtNLM"/>
    </source>
</evidence>
<organism evidence="2 3">
    <name type="scientific">Streptomyces tropicalis</name>
    <dbReference type="NCBI Taxonomy" id="3034234"/>
    <lineage>
        <taxon>Bacteria</taxon>
        <taxon>Bacillati</taxon>
        <taxon>Actinomycetota</taxon>
        <taxon>Actinomycetes</taxon>
        <taxon>Kitasatosporales</taxon>
        <taxon>Streptomycetaceae</taxon>
        <taxon>Streptomyces</taxon>
    </lineage>
</organism>
<dbReference type="Proteomes" id="UP001221150">
    <property type="component" value="Unassembled WGS sequence"/>
</dbReference>
<dbReference type="EMBL" id="JARJBB010000108">
    <property type="protein sequence ID" value="MDF3303385.1"/>
    <property type="molecule type" value="Genomic_DNA"/>
</dbReference>
<evidence type="ECO:0000256" key="1">
    <source>
        <dbReference type="SAM" id="MobiDB-lite"/>
    </source>
</evidence>
<evidence type="ECO:0000313" key="3">
    <source>
        <dbReference type="Proteomes" id="UP001221150"/>
    </source>
</evidence>
<name>A0ABT6AFF5_9ACTN</name>
<sequence length="159" mass="16939">HREGPAIGRLSLLLAEVESLQSVIAEGSSFDLEGVAEALRFVIDVGEPALRGPLPDRPEAAPADGAAPEEAAATEEDLRVARLRLDELLSQHDAASHPEVIAQWITVADLTGRCGDARAAITLFRHLGEELRELLGPYHTRTLDAYEGMARWVSGGGGA</sequence>
<proteinExistence type="predicted"/>
<accession>A0ABT6AFF5</accession>
<keyword evidence="3" id="KW-1185">Reference proteome</keyword>
<feature type="compositionally biased region" description="Low complexity" evidence="1">
    <location>
        <begin position="60"/>
        <end position="71"/>
    </location>
</feature>
<feature type="region of interest" description="Disordered" evidence="1">
    <location>
        <begin position="52"/>
        <end position="73"/>
    </location>
</feature>
<evidence type="ECO:0000313" key="2">
    <source>
        <dbReference type="EMBL" id="MDF3303385.1"/>
    </source>
</evidence>